<dbReference type="SMART" id="SM00184">
    <property type="entry name" value="RING"/>
    <property type="match status" value="1"/>
</dbReference>
<keyword evidence="11 15" id="KW-1133">Transmembrane helix</keyword>
<evidence type="ECO:0000256" key="6">
    <source>
        <dbReference type="ARBA" id="ARBA00022692"/>
    </source>
</evidence>
<evidence type="ECO:0000256" key="10">
    <source>
        <dbReference type="ARBA" id="ARBA00022833"/>
    </source>
</evidence>
<dbReference type="Pfam" id="PF13639">
    <property type="entry name" value="zf-RING_2"/>
    <property type="match status" value="1"/>
</dbReference>
<evidence type="ECO:0000256" key="14">
    <source>
        <dbReference type="PROSITE-ProRule" id="PRU00175"/>
    </source>
</evidence>
<comment type="similarity">
    <text evidence="13">Belongs to the RING-type zinc finger family. ATL subfamily.</text>
</comment>
<keyword evidence="8 14" id="KW-0863">Zinc-finger</keyword>
<feature type="transmembrane region" description="Helical" evidence="15">
    <location>
        <begin position="13"/>
        <end position="35"/>
    </location>
</feature>
<comment type="pathway">
    <text evidence="3">Protein modification; protein ubiquitination.</text>
</comment>
<evidence type="ECO:0000256" key="1">
    <source>
        <dbReference type="ARBA" id="ARBA00000900"/>
    </source>
</evidence>
<reference evidence="17 18" key="1">
    <citation type="journal article" date="2013" name="Front. Plant Sci.">
        <title>The Reference Genome of the Halophytic Plant Eutrema salsugineum.</title>
        <authorList>
            <person name="Yang R."/>
            <person name="Jarvis D.E."/>
            <person name="Chen H."/>
            <person name="Beilstein M.A."/>
            <person name="Grimwood J."/>
            <person name="Jenkins J."/>
            <person name="Shu S."/>
            <person name="Prochnik S."/>
            <person name="Xin M."/>
            <person name="Ma C."/>
            <person name="Schmutz J."/>
            <person name="Wing R.A."/>
            <person name="Mitchell-Olds T."/>
            <person name="Schumaker K.S."/>
            <person name="Wang X."/>
        </authorList>
    </citation>
    <scope>NUCLEOTIDE SEQUENCE [LARGE SCALE GENOMIC DNA]</scope>
</reference>
<dbReference type="OMA" id="WTARRFY"/>
<dbReference type="OrthoDB" id="8062037at2759"/>
<protein>
    <recommendedName>
        <fullName evidence="4">RING-type E3 ubiquitin transferase</fullName>
        <ecNumber evidence="4">2.3.2.27</ecNumber>
    </recommendedName>
</protein>
<dbReference type="Proteomes" id="UP000030689">
    <property type="component" value="Unassembled WGS sequence"/>
</dbReference>
<dbReference type="EC" id="2.3.2.27" evidence="4"/>
<accession>V4MHT8</accession>
<proteinExistence type="inferred from homology"/>
<keyword evidence="5" id="KW-0808">Transferase</keyword>
<dbReference type="Gene3D" id="3.30.40.10">
    <property type="entry name" value="Zinc/RING finger domain, C3HC4 (zinc finger)"/>
    <property type="match status" value="1"/>
</dbReference>
<dbReference type="InterPro" id="IPR044600">
    <property type="entry name" value="ATL1/ATL16-like"/>
</dbReference>
<evidence type="ECO:0000256" key="3">
    <source>
        <dbReference type="ARBA" id="ARBA00004906"/>
    </source>
</evidence>
<evidence type="ECO:0000256" key="15">
    <source>
        <dbReference type="SAM" id="Phobius"/>
    </source>
</evidence>
<evidence type="ECO:0000256" key="4">
    <source>
        <dbReference type="ARBA" id="ARBA00012483"/>
    </source>
</evidence>
<dbReference type="SUPFAM" id="SSF57850">
    <property type="entry name" value="RING/U-box"/>
    <property type="match status" value="1"/>
</dbReference>
<dbReference type="PANTHER" id="PTHR46913:SF1">
    <property type="entry name" value="RING-H2 FINGER PROTEIN ATL16"/>
    <property type="match status" value="1"/>
</dbReference>
<evidence type="ECO:0000256" key="9">
    <source>
        <dbReference type="ARBA" id="ARBA00022786"/>
    </source>
</evidence>
<dbReference type="STRING" id="72664.V4MHT8"/>
<sequence>MAQPEIETKESDLVIIVITVLIFAIFVVGLASVCYRWSSRQFYQLEQSVNPFADSVDGFITVMRSTRRNTEARGINAAIVKSFPTFLYLEVKERKIGKGGVECAVCLCEFQDDETLRLMPNCCHVFHADCVSVWLSDHSTCPLCRVDIVFRPCEESNPDHEQSVLDSTDEHLVDGVTWTNRNRPPRSWSTRLSHCRISEILFSRSHSTGHCVVQPVESVDRFTIRLPIDVRRKLTKKTMGHVALTQVRSSRLGYRSRSAGSERSLFSYQRNNYINRRLHSMTFSSFPDCVGSTSGDGDAVAPIDLGERLFEQLELSDRV</sequence>
<dbReference type="eggNOG" id="KOG0800">
    <property type="taxonomic scope" value="Eukaryota"/>
</dbReference>
<evidence type="ECO:0000256" key="5">
    <source>
        <dbReference type="ARBA" id="ARBA00022679"/>
    </source>
</evidence>
<dbReference type="PANTHER" id="PTHR46913">
    <property type="entry name" value="RING-H2 FINGER PROTEIN ATL16"/>
    <property type="match status" value="1"/>
</dbReference>
<evidence type="ECO:0000256" key="7">
    <source>
        <dbReference type="ARBA" id="ARBA00022723"/>
    </source>
</evidence>
<evidence type="ECO:0000313" key="18">
    <source>
        <dbReference type="Proteomes" id="UP000030689"/>
    </source>
</evidence>
<dbReference type="GO" id="GO:0016020">
    <property type="term" value="C:membrane"/>
    <property type="evidence" value="ECO:0007669"/>
    <property type="project" value="UniProtKB-SubCell"/>
</dbReference>
<dbReference type="FunFam" id="3.30.40.10:FF:000187">
    <property type="entry name" value="E3 ubiquitin-protein ligase ATL6"/>
    <property type="match status" value="1"/>
</dbReference>
<keyword evidence="18" id="KW-1185">Reference proteome</keyword>
<evidence type="ECO:0000256" key="8">
    <source>
        <dbReference type="ARBA" id="ARBA00022771"/>
    </source>
</evidence>
<gene>
    <name evidence="17" type="ORF">EUTSA_v10017962mg</name>
</gene>
<keyword evidence="7" id="KW-0479">Metal-binding</keyword>
<organism evidence="17 18">
    <name type="scientific">Eutrema salsugineum</name>
    <name type="common">Saltwater cress</name>
    <name type="synonym">Sisymbrium salsugineum</name>
    <dbReference type="NCBI Taxonomy" id="72664"/>
    <lineage>
        <taxon>Eukaryota</taxon>
        <taxon>Viridiplantae</taxon>
        <taxon>Streptophyta</taxon>
        <taxon>Embryophyta</taxon>
        <taxon>Tracheophyta</taxon>
        <taxon>Spermatophyta</taxon>
        <taxon>Magnoliopsida</taxon>
        <taxon>eudicotyledons</taxon>
        <taxon>Gunneridae</taxon>
        <taxon>Pentapetalae</taxon>
        <taxon>rosids</taxon>
        <taxon>malvids</taxon>
        <taxon>Brassicales</taxon>
        <taxon>Brassicaceae</taxon>
        <taxon>Eutremeae</taxon>
        <taxon>Eutrema</taxon>
    </lineage>
</organism>
<dbReference type="AlphaFoldDB" id="V4MHT8"/>
<keyword evidence="9" id="KW-0833">Ubl conjugation pathway</keyword>
<keyword evidence="12 15" id="KW-0472">Membrane</keyword>
<evidence type="ECO:0000256" key="12">
    <source>
        <dbReference type="ARBA" id="ARBA00023136"/>
    </source>
</evidence>
<dbReference type="InterPro" id="IPR001841">
    <property type="entry name" value="Znf_RING"/>
</dbReference>
<keyword evidence="10" id="KW-0862">Zinc</keyword>
<dbReference type="PROSITE" id="PS50089">
    <property type="entry name" value="ZF_RING_2"/>
    <property type="match status" value="1"/>
</dbReference>
<evidence type="ECO:0000313" key="17">
    <source>
        <dbReference type="EMBL" id="ESQ52108.1"/>
    </source>
</evidence>
<dbReference type="InterPro" id="IPR013083">
    <property type="entry name" value="Znf_RING/FYVE/PHD"/>
</dbReference>
<dbReference type="GO" id="GO:0061630">
    <property type="term" value="F:ubiquitin protein ligase activity"/>
    <property type="evidence" value="ECO:0007669"/>
    <property type="project" value="UniProtKB-EC"/>
</dbReference>
<evidence type="ECO:0000256" key="11">
    <source>
        <dbReference type="ARBA" id="ARBA00022989"/>
    </source>
</evidence>
<keyword evidence="6 15" id="KW-0812">Transmembrane</keyword>
<dbReference type="EMBL" id="KI517385">
    <property type="protein sequence ID" value="ESQ52108.1"/>
    <property type="molecule type" value="Genomic_DNA"/>
</dbReference>
<comment type="subcellular location">
    <subcellularLocation>
        <location evidence="2">Membrane</location>
        <topology evidence="2">Single-pass membrane protein</topology>
    </subcellularLocation>
</comment>
<comment type="catalytic activity">
    <reaction evidence="1">
        <text>S-ubiquitinyl-[E2 ubiquitin-conjugating enzyme]-L-cysteine + [acceptor protein]-L-lysine = [E2 ubiquitin-conjugating enzyme]-L-cysteine + N(6)-ubiquitinyl-[acceptor protein]-L-lysine.</text>
        <dbReference type="EC" id="2.3.2.27"/>
    </reaction>
</comment>
<feature type="domain" description="RING-type" evidence="16">
    <location>
        <begin position="103"/>
        <end position="145"/>
    </location>
</feature>
<evidence type="ECO:0000256" key="13">
    <source>
        <dbReference type="ARBA" id="ARBA00024209"/>
    </source>
</evidence>
<dbReference type="GO" id="GO:0008270">
    <property type="term" value="F:zinc ion binding"/>
    <property type="evidence" value="ECO:0007669"/>
    <property type="project" value="UniProtKB-KW"/>
</dbReference>
<dbReference type="CDD" id="cd16461">
    <property type="entry name" value="RING-H2_EL5-like"/>
    <property type="match status" value="1"/>
</dbReference>
<evidence type="ECO:0000256" key="2">
    <source>
        <dbReference type="ARBA" id="ARBA00004167"/>
    </source>
</evidence>
<dbReference type="Gramene" id="ESQ52108">
    <property type="protein sequence ID" value="ESQ52108"/>
    <property type="gene ID" value="EUTSA_v10017962mg"/>
</dbReference>
<name>V4MHT8_EUTSA</name>
<dbReference type="KEGG" id="eus:EUTSA_v10017962mg"/>
<dbReference type="GO" id="GO:0016567">
    <property type="term" value="P:protein ubiquitination"/>
    <property type="evidence" value="ECO:0007669"/>
    <property type="project" value="InterPro"/>
</dbReference>
<evidence type="ECO:0000259" key="16">
    <source>
        <dbReference type="PROSITE" id="PS50089"/>
    </source>
</evidence>